<protein>
    <recommendedName>
        <fullName evidence="6">Solute carrier family 66 member 2</fullName>
    </recommendedName>
    <alternativeName>
        <fullName evidence="7">PQ-loop repeat-containing protein 1</fullName>
    </alternativeName>
</protein>
<dbReference type="GO" id="GO:0042147">
    <property type="term" value="P:retrograde transport, endosome to Golgi"/>
    <property type="evidence" value="ECO:0007669"/>
    <property type="project" value="TreeGrafter"/>
</dbReference>
<reference evidence="10" key="1">
    <citation type="submission" date="2025-08" db="UniProtKB">
        <authorList>
            <consortium name="RefSeq"/>
        </authorList>
    </citation>
    <scope>IDENTIFICATION</scope>
</reference>
<dbReference type="GO" id="GO:0005768">
    <property type="term" value="C:endosome"/>
    <property type="evidence" value="ECO:0007669"/>
    <property type="project" value="TreeGrafter"/>
</dbReference>
<evidence type="ECO:0000256" key="7">
    <source>
        <dbReference type="ARBA" id="ARBA00043159"/>
    </source>
</evidence>
<feature type="transmembrane region" description="Helical" evidence="8">
    <location>
        <begin position="231"/>
        <end position="253"/>
    </location>
</feature>
<proteinExistence type="predicted"/>
<evidence type="ECO:0000313" key="9">
    <source>
        <dbReference type="Proteomes" id="UP000515154"/>
    </source>
</evidence>
<dbReference type="Pfam" id="PF04193">
    <property type="entry name" value="PQ-loop"/>
    <property type="match status" value="2"/>
</dbReference>
<dbReference type="GO" id="GO:0005802">
    <property type="term" value="C:trans-Golgi network"/>
    <property type="evidence" value="ECO:0007669"/>
    <property type="project" value="TreeGrafter"/>
</dbReference>
<dbReference type="GO" id="GO:0045332">
    <property type="term" value="P:phospholipid translocation"/>
    <property type="evidence" value="ECO:0007669"/>
    <property type="project" value="TreeGrafter"/>
</dbReference>
<dbReference type="RefSeq" id="XP_029639615.1">
    <property type="nucleotide sequence ID" value="XM_029783755.2"/>
</dbReference>
<evidence type="ECO:0000256" key="2">
    <source>
        <dbReference type="ARBA" id="ARBA00022692"/>
    </source>
</evidence>
<feature type="transmembrane region" description="Helical" evidence="8">
    <location>
        <begin position="94"/>
        <end position="117"/>
    </location>
</feature>
<feature type="transmembrane region" description="Helical" evidence="8">
    <location>
        <begin position="68"/>
        <end position="88"/>
    </location>
</feature>
<feature type="transmembrane region" description="Helical" evidence="8">
    <location>
        <begin position="35"/>
        <end position="56"/>
    </location>
</feature>
<keyword evidence="4 8" id="KW-1133">Transmembrane helix</keyword>
<keyword evidence="2 8" id="KW-0812">Transmembrane</keyword>
<name>A0A6P7SMU7_9MOLL</name>
<feature type="transmembrane region" description="Helical" evidence="8">
    <location>
        <begin position="145"/>
        <end position="165"/>
    </location>
</feature>
<comment type="subcellular location">
    <subcellularLocation>
        <location evidence="1">Membrane</location>
        <topology evidence="1">Multi-pass membrane protein</topology>
    </subcellularLocation>
</comment>
<dbReference type="Proteomes" id="UP000515154">
    <property type="component" value="Linkage group LG1"/>
</dbReference>
<accession>A0A6P7SMU7</accession>
<evidence type="ECO:0000256" key="8">
    <source>
        <dbReference type="SAM" id="Phobius"/>
    </source>
</evidence>
<dbReference type="FunFam" id="1.20.1280.290:FF:000005">
    <property type="entry name" value="PQ-loop repeat-containing protein 1"/>
    <property type="match status" value="1"/>
</dbReference>
<organism evidence="9 10">
    <name type="scientific">Octopus sinensis</name>
    <name type="common">East Asian common octopus</name>
    <dbReference type="NCBI Taxonomy" id="2607531"/>
    <lineage>
        <taxon>Eukaryota</taxon>
        <taxon>Metazoa</taxon>
        <taxon>Spiralia</taxon>
        <taxon>Lophotrochozoa</taxon>
        <taxon>Mollusca</taxon>
        <taxon>Cephalopoda</taxon>
        <taxon>Coleoidea</taxon>
        <taxon>Octopodiformes</taxon>
        <taxon>Octopoda</taxon>
        <taxon>Incirrata</taxon>
        <taxon>Octopodidae</taxon>
        <taxon>Octopus</taxon>
    </lineage>
</organism>
<evidence type="ECO:0000256" key="5">
    <source>
        <dbReference type="ARBA" id="ARBA00023136"/>
    </source>
</evidence>
<dbReference type="InterPro" id="IPR052241">
    <property type="entry name" value="SLC66/Scramblase_ANY1"/>
</dbReference>
<keyword evidence="9" id="KW-1185">Reference proteome</keyword>
<dbReference type="GO" id="GO:0016020">
    <property type="term" value="C:membrane"/>
    <property type="evidence" value="ECO:0007669"/>
    <property type="project" value="UniProtKB-SubCell"/>
</dbReference>
<feature type="transmembrane region" description="Helical" evidence="8">
    <location>
        <begin position="209"/>
        <end position="225"/>
    </location>
</feature>
<dbReference type="FunFam" id="1.20.1280.290:FF:000008">
    <property type="entry name" value="PQ-loop repeat-containing protein 1"/>
    <property type="match status" value="1"/>
</dbReference>
<evidence type="ECO:0000256" key="3">
    <source>
        <dbReference type="ARBA" id="ARBA00022737"/>
    </source>
</evidence>
<evidence type="ECO:0000256" key="6">
    <source>
        <dbReference type="ARBA" id="ARBA00040648"/>
    </source>
</evidence>
<dbReference type="InterPro" id="IPR006603">
    <property type="entry name" value="PQ-loop_rpt"/>
</dbReference>
<dbReference type="PANTHER" id="PTHR14856:SF9">
    <property type="entry name" value="PQ-LOOP REPEAT-CONTAINING PROTEIN 1"/>
    <property type="match status" value="1"/>
</dbReference>
<keyword evidence="3" id="KW-0677">Repeat</keyword>
<evidence type="ECO:0000256" key="1">
    <source>
        <dbReference type="ARBA" id="ARBA00004141"/>
    </source>
</evidence>
<dbReference type="SMART" id="SM00679">
    <property type="entry name" value="CTNS"/>
    <property type="match status" value="2"/>
</dbReference>
<dbReference type="GO" id="GO:0005829">
    <property type="term" value="C:cytosol"/>
    <property type="evidence" value="ECO:0007669"/>
    <property type="project" value="GOC"/>
</dbReference>
<dbReference type="Gene3D" id="1.20.1280.290">
    <property type="match status" value="2"/>
</dbReference>
<dbReference type="AlphaFoldDB" id="A0A6P7SMU7"/>
<keyword evidence="5 8" id="KW-0472">Membrane</keyword>
<dbReference type="PANTHER" id="PTHR14856">
    <property type="entry name" value="PQ-LOOP REPEAT-CONTAINING PROTEIN 1-LIKE PROTEIN"/>
    <property type="match status" value="1"/>
</dbReference>
<gene>
    <name evidence="10" type="primary">LOC115214562</name>
</gene>
<sequence length="267" mass="30626">MMDLPDFGLVSLLRMVVLDLDMISMELPEVSFQNIIRWGSASAMMFGGVVPFIPQYADIKRSANADGFSTFVCLTLLVANILRIMFWFGKFYEFPLLFQSIIMILTMIVMMHLCVTVKQKSEIIASKSRTFTDFDTRYFWKWTDFASYLQFLIFFVAFLTLMNFLFLESTFYVETVGFLAVFAEACLGVPQFYKNFQNKSTVGMSKKMVGFWTLGDVFKTVYFILRAAPAQFWICGVLQISIDLSIFAQVLYYGGFQGRIMSKSAVS</sequence>
<evidence type="ECO:0000256" key="4">
    <source>
        <dbReference type="ARBA" id="ARBA00022989"/>
    </source>
</evidence>
<evidence type="ECO:0000313" key="10">
    <source>
        <dbReference type="RefSeq" id="XP_029639615.1"/>
    </source>
</evidence>